<organism evidence="2 3">
    <name type="scientific">Fenollaria massiliensis</name>
    <dbReference type="NCBI Taxonomy" id="938288"/>
    <lineage>
        <taxon>Bacteria</taxon>
        <taxon>Bacillati</taxon>
        <taxon>Bacillota</taxon>
        <taxon>Clostridia</taxon>
        <taxon>Eubacteriales</taxon>
        <taxon>Fenollaria</taxon>
    </lineage>
</organism>
<dbReference type="AlphaFoldDB" id="A0A9E7IWU9"/>
<dbReference type="PANTHER" id="PTHR34504">
    <property type="entry name" value="ANTITOXIN HICB"/>
    <property type="match status" value="1"/>
</dbReference>
<reference evidence="2" key="1">
    <citation type="submission" date="2022-04" db="EMBL/GenBank/DDBJ databases">
        <title>Complete genome sequences of Ezakiella coagulans and Fenollaria massiliensis.</title>
        <authorList>
            <person name="France M.T."/>
            <person name="Clifford J."/>
            <person name="Narina S."/>
            <person name="Rutt L."/>
            <person name="Ravel J."/>
        </authorList>
    </citation>
    <scope>NUCLEOTIDE SEQUENCE</scope>
    <source>
        <strain evidence="2">C0061C2</strain>
    </source>
</reference>
<evidence type="ECO:0000259" key="1">
    <source>
        <dbReference type="Pfam" id="PF15919"/>
    </source>
</evidence>
<dbReference type="InterPro" id="IPR031807">
    <property type="entry name" value="HicB-like"/>
</dbReference>
<evidence type="ECO:0000313" key="2">
    <source>
        <dbReference type="EMBL" id="UQK59125.1"/>
    </source>
</evidence>
<dbReference type="Proteomes" id="UP000831151">
    <property type="component" value="Chromosome"/>
</dbReference>
<name>A0A9E7IWU9_9FIRM</name>
<feature type="domain" description="HicB-like antitoxin of toxin-antitoxin system" evidence="1">
    <location>
        <begin position="99"/>
        <end position="165"/>
    </location>
</feature>
<dbReference type="InterPro" id="IPR035069">
    <property type="entry name" value="TTHA1013/TTHA0281-like"/>
</dbReference>
<dbReference type="RefSeq" id="WP_249242639.1">
    <property type="nucleotide sequence ID" value="NZ_CP096649.1"/>
</dbReference>
<dbReference type="PANTHER" id="PTHR34504:SF2">
    <property type="entry name" value="UPF0150 PROTEIN SSL0259"/>
    <property type="match status" value="1"/>
</dbReference>
<dbReference type="KEGG" id="fms:M1R53_00195"/>
<sequence length="205" mass="23854">MKNIDYYTYPAIVTYFDKGSTETYFPDFDIYTSNEDDKDLMKDAKELLFVLIKGILEDEDFLPDPSKLQDLTLQDNERTMLVEVFVPSEINIKKNISIYPCLVRHEDSVYYANFPDFDACFTDAETLDELFVNTKDVLNGVINTLYENDLDLPMPSELDDIKLNSDEFLILLKADLSSNMIENAYIKSDEKYYKDLVKRASDMKK</sequence>
<dbReference type="Gene3D" id="3.30.160.250">
    <property type="match status" value="2"/>
</dbReference>
<dbReference type="InterPro" id="IPR051404">
    <property type="entry name" value="TA_system_antitoxin"/>
</dbReference>
<protein>
    <submittedName>
        <fullName evidence="2">Type II toxin-antitoxin system HicB family antitoxin</fullName>
    </submittedName>
</protein>
<proteinExistence type="predicted"/>
<gene>
    <name evidence="2" type="ORF">M1R53_00195</name>
</gene>
<keyword evidence="3" id="KW-1185">Reference proteome</keyword>
<evidence type="ECO:0000313" key="3">
    <source>
        <dbReference type="Proteomes" id="UP000831151"/>
    </source>
</evidence>
<dbReference type="SUPFAM" id="SSF143100">
    <property type="entry name" value="TTHA1013/TTHA0281-like"/>
    <property type="match status" value="1"/>
</dbReference>
<accession>A0A9E7IWU9</accession>
<dbReference type="Pfam" id="PF15919">
    <property type="entry name" value="HicB_lk_antitox"/>
    <property type="match status" value="1"/>
</dbReference>
<dbReference type="EMBL" id="CP096649">
    <property type="protein sequence ID" value="UQK59125.1"/>
    <property type="molecule type" value="Genomic_DNA"/>
</dbReference>